<dbReference type="PaxDb" id="65489-OBART11G08130.5"/>
<reference evidence="1" key="1">
    <citation type="journal article" date="2009" name="Rice">
        <title>De Novo Next Generation Sequencing of Plant Genomes.</title>
        <authorList>
            <person name="Rounsley S."/>
            <person name="Marri P.R."/>
            <person name="Yu Y."/>
            <person name="He R."/>
            <person name="Sisneros N."/>
            <person name="Goicoechea J.L."/>
            <person name="Lee S.J."/>
            <person name="Angelova A."/>
            <person name="Kudrna D."/>
            <person name="Luo M."/>
            <person name="Affourtit J."/>
            <person name="Desany B."/>
            <person name="Knight J."/>
            <person name="Niazi F."/>
            <person name="Egholm M."/>
            <person name="Wing R.A."/>
        </authorList>
    </citation>
    <scope>NUCLEOTIDE SEQUENCE [LARGE SCALE GENOMIC DNA]</scope>
    <source>
        <strain evidence="1">cv. IRGC 105608</strain>
    </source>
</reference>
<keyword evidence="2" id="KW-1185">Reference proteome</keyword>
<evidence type="ECO:0000313" key="2">
    <source>
        <dbReference type="Proteomes" id="UP000026960"/>
    </source>
</evidence>
<accession>A0A0D3HK26</accession>
<dbReference type="Proteomes" id="UP000026960">
    <property type="component" value="Chromosome 11"/>
</dbReference>
<dbReference type="Gramene" id="OBART11G08130.5">
    <property type="protein sequence ID" value="OBART11G08130.5"/>
    <property type="gene ID" value="OBART11G08130"/>
</dbReference>
<organism evidence="1">
    <name type="scientific">Oryza barthii</name>
    <dbReference type="NCBI Taxonomy" id="65489"/>
    <lineage>
        <taxon>Eukaryota</taxon>
        <taxon>Viridiplantae</taxon>
        <taxon>Streptophyta</taxon>
        <taxon>Embryophyta</taxon>
        <taxon>Tracheophyta</taxon>
        <taxon>Spermatophyta</taxon>
        <taxon>Magnoliopsida</taxon>
        <taxon>Liliopsida</taxon>
        <taxon>Poales</taxon>
        <taxon>Poaceae</taxon>
        <taxon>BOP clade</taxon>
        <taxon>Oryzoideae</taxon>
        <taxon>Oryzeae</taxon>
        <taxon>Oryzinae</taxon>
        <taxon>Oryza</taxon>
    </lineage>
</organism>
<proteinExistence type="predicted"/>
<protein>
    <submittedName>
        <fullName evidence="1">Uncharacterized protein</fullName>
    </submittedName>
</protein>
<name>A0A0D3HK26_9ORYZ</name>
<sequence>MKRGRCVRLPLWQRGLESWMFHVRFMKPGQGRQDRKGIHDDCVVTVDQCRDILHRSSPLRLRAMRTRYEHELRQKE</sequence>
<reference evidence="1" key="2">
    <citation type="submission" date="2015-03" db="UniProtKB">
        <authorList>
            <consortium name="EnsemblPlants"/>
        </authorList>
    </citation>
    <scope>IDENTIFICATION</scope>
</reference>
<evidence type="ECO:0000313" key="1">
    <source>
        <dbReference type="EnsemblPlants" id="OBART11G08130.5"/>
    </source>
</evidence>
<dbReference type="AlphaFoldDB" id="A0A0D3HK26"/>
<dbReference type="EnsemblPlants" id="OBART11G08130.5">
    <property type="protein sequence ID" value="OBART11G08130.5"/>
    <property type="gene ID" value="OBART11G08130"/>
</dbReference>